<feature type="transmembrane region" description="Helical" evidence="6">
    <location>
        <begin position="105"/>
        <end position="127"/>
    </location>
</feature>
<evidence type="ECO:0000256" key="6">
    <source>
        <dbReference type="SAM" id="Phobius"/>
    </source>
</evidence>
<keyword evidence="5 6" id="KW-0472">Membrane</keyword>
<evidence type="ECO:0000256" key="1">
    <source>
        <dbReference type="ARBA" id="ARBA00004651"/>
    </source>
</evidence>
<keyword evidence="4 6" id="KW-1133">Transmembrane helix</keyword>
<protein>
    <recommendedName>
        <fullName evidence="10">Cytochrome c oxidase assembly protein</fullName>
    </recommendedName>
</protein>
<gene>
    <name evidence="8" type="ORF">CPY51_27335</name>
</gene>
<feature type="transmembrane region" description="Helical" evidence="6">
    <location>
        <begin position="66"/>
        <end position="85"/>
    </location>
</feature>
<reference evidence="8 9" key="1">
    <citation type="journal article" date="2018" name="Sci. Rep.">
        <title>Rhizobium tumorigenes sp. nov., a novel plant tumorigenic bacterium isolated from cane gall tumors on thornless blackberry.</title>
        <authorList>
            <person name="Kuzmanovi N."/>
            <person name="Smalla K."/>
            <person name="Gronow S."/>
            <person name="PuBawska J."/>
        </authorList>
    </citation>
    <scope>NUCLEOTIDE SEQUENCE [LARGE SCALE GENOMIC DNA]</scope>
    <source>
        <strain evidence="8 9">CCBAU 85046</strain>
    </source>
</reference>
<feature type="transmembrane region" description="Helical" evidence="6">
    <location>
        <begin position="188"/>
        <end position="204"/>
    </location>
</feature>
<name>A0A2W4E9M5_9HYPH</name>
<comment type="subcellular location">
    <subcellularLocation>
        <location evidence="1">Cell membrane</location>
        <topology evidence="1">Multi-pass membrane protein</topology>
    </subcellularLocation>
</comment>
<accession>A0A2W4E9M5</accession>
<organism evidence="8 9">
    <name type="scientific">Rhizobium tubonense</name>
    <dbReference type="NCBI Taxonomy" id="484088"/>
    <lineage>
        <taxon>Bacteria</taxon>
        <taxon>Pseudomonadati</taxon>
        <taxon>Pseudomonadota</taxon>
        <taxon>Alphaproteobacteria</taxon>
        <taxon>Hyphomicrobiales</taxon>
        <taxon>Rhizobiaceae</taxon>
        <taxon>Rhizobium/Agrobacterium group</taxon>
        <taxon>Rhizobium</taxon>
    </lineage>
</organism>
<evidence type="ECO:0000256" key="5">
    <source>
        <dbReference type="ARBA" id="ARBA00023136"/>
    </source>
</evidence>
<sequence length="292" mass="32009">MPILSAIPALLISATSALAHGNETNGDGDAWTFDPWVVIPLLIAVSLYAVGFAKLWRRAHLGRLQLVQRAVLYGTAMLSLIGALISPLHSLGEHLFTFHMIEHEIVMAVAAPLIVLARPMATLLWALPRDVRQQVGDLISGRISRRIWNCITSGTIATVVHAVAIWLWHLPVLLDASVLDLTVHRLQHLSFLLTALLFWWSVIWRSQRGVAAWHIFATMVHTSLLGALLALSPRVLYPFQTQFAADWGLTSLEDQQLAGILMWVPAGTVYAGAALALMWLLVADSSKGGVHV</sequence>
<feature type="transmembrane region" description="Helical" evidence="6">
    <location>
        <begin position="147"/>
        <end position="168"/>
    </location>
</feature>
<feature type="transmembrane region" description="Helical" evidence="6">
    <location>
        <begin position="35"/>
        <end position="54"/>
    </location>
</feature>
<proteinExistence type="predicted"/>
<dbReference type="GO" id="GO:0005886">
    <property type="term" value="C:plasma membrane"/>
    <property type="evidence" value="ECO:0007669"/>
    <property type="project" value="UniProtKB-SubCell"/>
</dbReference>
<evidence type="ECO:0000313" key="9">
    <source>
        <dbReference type="Proteomes" id="UP000248925"/>
    </source>
</evidence>
<evidence type="ECO:0000313" key="8">
    <source>
        <dbReference type="EMBL" id="PZM08923.1"/>
    </source>
</evidence>
<dbReference type="Proteomes" id="UP000248925">
    <property type="component" value="Unassembled WGS sequence"/>
</dbReference>
<evidence type="ECO:0000256" key="4">
    <source>
        <dbReference type="ARBA" id="ARBA00022989"/>
    </source>
</evidence>
<dbReference type="EMBL" id="PCDP01000064">
    <property type="protein sequence ID" value="PZM08923.1"/>
    <property type="molecule type" value="Genomic_DNA"/>
</dbReference>
<dbReference type="Pfam" id="PF09678">
    <property type="entry name" value="Caa3_CtaG"/>
    <property type="match status" value="1"/>
</dbReference>
<feature type="chain" id="PRO_5016084208" description="Cytochrome c oxidase assembly protein" evidence="7">
    <location>
        <begin position="20"/>
        <end position="292"/>
    </location>
</feature>
<keyword evidence="9" id="KW-1185">Reference proteome</keyword>
<evidence type="ECO:0008006" key="10">
    <source>
        <dbReference type="Google" id="ProtNLM"/>
    </source>
</evidence>
<evidence type="ECO:0000256" key="2">
    <source>
        <dbReference type="ARBA" id="ARBA00022475"/>
    </source>
</evidence>
<evidence type="ECO:0000256" key="3">
    <source>
        <dbReference type="ARBA" id="ARBA00022692"/>
    </source>
</evidence>
<keyword evidence="7" id="KW-0732">Signal</keyword>
<dbReference type="OrthoDB" id="259025at2"/>
<dbReference type="AlphaFoldDB" id="A0A2W4E9M5"/>
<feature type="signal peptide" evidence="7">
    <location>
        <begin position="1"/>
        <end position="19"/>
    </location>
</feature>
<evidence type="ECO:0000256" key="7">
    <source>
        <dbReference type="SAM" id="SignalP"/>
    </source>
</evidence>
<keyword evidence="2" id="KW-1003">Cell membrane</keyword>
<feature type="transmembrane region" description="Helical" evidence="6">
    <location>
        <begin position="211"/>
        <end position="231"/>
    </location>
</feature>
<feature type="transmembrane region" description="Helical" evidence="6">
    <location>
        <begin position="260"/>
        <end position="282"/>
    </location>
</feature>
<comment type="caution">
    <text evidence="8">The sequence shown here is derived from an EMBL/GenBank/DDBJ whole genome shotgun (WGS) entry which is preliminary data.</text>
</comment>
<keyword evidence="3 6" id="KW-0812">Transmembrane</keyword>
<dbReference type="RefSeq" id="WP_111163389.1">
    <property type="nucleotide sequence ID" value="NZ_PCDP01000064.1"/>
</dbReference>
<dbReference type="InterPro" id="IPR019108">
    <property type="entry name" value="Caa3_assmbl_CtaG-rel"/>
</dbReference>